<dbReference type="OrthoDB" id="9807456at2"/>
<keyword evidence="7 10" id="KW-0546">Nucleotide metabolism</keyword>
<dbReference type="EC" id="3.6.1.66" evidence="10"/>
<dbReference type="InterPro" id="IPR002637">
    <property type="entry name" value="RdgB/HAM1"/>
</dbReference>
<evidence type="ECO:0000256" key="3">
    <source>
        <dbReference type="ARBA" id="ARBA00022723"/>
    </source>
</evidence>
<evidence type="ECO:0000256" key="1">
    <source>
        <dbReference type="ARBA" id="ARBA00008023"/>
    </source>
</evidence>
<keyword evidence="3 10" id="KW-0479">Metal-binding</keyword>
<proteinExistence type="inferred from homology"/>
<dbReference type="HAMAP" id="MF_01405">
    <property type="entry name" value="Non_canon_purine_NTPase"/>
    <property type="match status" value="1"/>
</dbReference>
<evidence type="ECO:0000256" key="9">
    <source>
        <dbReference type="ARBA" id="ARBA00052017"/>
    </source>
</evidence>
<keyword evidence="13" id="KW-1185">Reference proteome</keyword>
<evidence type="ECO:0000256" key="6">
    <source>
        <dbReference type="ARBA" id="ARBA00022842"/>
    </source>
</evidence>
<evidence type="ECO:0000313" key="13">
    <source>
        <dbReference type="Proteomes" id="UP000325286"/>
    </source>
</evidence>
<gene>
    <name evidence="12" type="ORF">UC8_37820</name>
</gene>
<feature type="binding site" evidence="10">
    <location>
        <position position="71"/>
    </location>
    <ligand>
        <name>substrate</name>
    </ligand>
</feature>
<dbReference type="GO" id="GO:0036220">
    <property type="term" value="F:ITP diphosphatase activity"/>
    <property type="evidence" value="ECO:0007669"/>
    <property type="project" value="UniProtKB-UniRule"/>
</dbReference>
<dbReference type="GO" id="GO:0009117">
    <property type="term" value="P:nucleotide metabolic process"/>
    <property type="evidence" value="ECO:0007669"/>
    <property type="project" value="UniProtKB-KW"/>
</dbReference>
<keyword evidence="6 10" id="KW-0460">Magnesium</keyword>
<dbReference type="AlphaFoldDB" id="A0A5B9QXA7"/>
<sequence length="205" mass="22421">MFELVLGTHNPNKLIELRELMPPDLVRLVSLAELDDALEVEETGTTFLENATLKAVEQAKHLNRWVLAEDSGLSVDALKGAPGVYSARFSGAAATDQSNNDLLLEKLADVPTERRGAHYTCQICLSDPQGKLRLQTKGECHGVIGREPSGTNGFGYDPLFIVPEMHQTFGELGSVVKQAISHRARALRQFLPAFLAFIDQDQPVG</sequence>
<evidence type="ECO:0000256" key="5">
    <source>
        <dbReference type="ARBA" id="ARBA00022801"/>
    </source>
</evidence>
<evidence type="ECO:0000256" key="8">
    <source>
        <dbReference type="ARBA" id="ARBA00051875"/>
    </source>
</evidence>
<name>A0A5B9QXA7_9BACT</name>
<dbReference type="FunFam" id="3.90.950.10:FF:000001">
    <property type="entry name" value="dITP/XTP pyrophosphatase"/>
    <property type="match status" value="1"/>
</dbReference>
<dbReference type="InterPro" id="IPR029001">
    <property type="entry name" value="ITPase-like_fam"/>
</dbReference>
<feature type="binding site" evidence="10">
    <location>
        <position position="177"/>
    </location>
    <ligand>
        <name>substrate</name>
    </ligand>
</feature>
<feature type="binding site" evidence="10">
    <location>
        <begin position="154"/>
        <end position="157"/>
    </location>
    <ligand>
        <name>substrate</name>
    </ligand>
</feature>
<dbReference type="PANTHER" id="PTHR11067">
    <property type="entry name" value="INOSINE TRIPHOSPHATE PYROPHOSPHATASE/HAM1 PROTEIN"/>
    <property type="match status" value="1"/>
</dbReference>
<feature type="active site" description="Proton acceptor" evidence="10">
    <location>
        <position position="70"/>
    </location>
</feature>
<comment type="catalytic activity">
    <reaction evidence="9 10">
        <text>XTP + H2O = XMP + diphosphate + H(+)</text>
        <dbReference type="Rhea" id="RHEA:28610"/>
        <dbReference type="ChEBI" id="CHEBI:15377"/>
        <dbReference type="ChEBI" id="CHEBI:15378"/>
        <dbReference type="ChEBI" id="CHEBI:33019"/>
        <dbReference type="ChEBI" id="CHEBI:57464"/>
        <dbReference type="ChEBI" id="CHEBI:61314"/>
        <dbReference type="EC" id="3.6.1.66"/>
    </reaction>
</comment>
<dbReference type="InterPro" id="IPR020922">
    <property type="entry name" value="dITP/XTP_pyrophosphatase"/>
</dbReference>
<keyword evidence="4 10" id="KW-0547">Nucleotide-binding</keyword>
<dbReference type="GO" id="GO:0005829">
    <property type="term" value="C:cytosol"/>
    <property type="evidence" value="ECO:0007669"/>
    <property type="project" value="TreeGrafter"/>
</dbReference>
<accession>A0A5B9QXA7</accession>
<feature type="binding site" evidence="10">
    <location>
        <position position="70"/>
    </location>
    <ligand>
        <name>Mg(2+)</name>
        <dbReference type="ChEBI" id="CHEBI:18420"/>
    </ligand>
</feature>
<dbReference type="GO" id="GO:0046872">
    <property type="term" value="F:metal ion binding"/>
    <property type="evidence" value="ECO:0007669"/>
    <property type="project" value="UniProtKB-KW"/>
</dbReference>
<feature type="binding site" evidence="10">
    <location>
        <position position="41"/>
    </location>
    <ligand>
        <name>Mg(2+)</name>
        <dbReference type="ChEBI" id="CHEBI:18420"/>
    </ligand>
</feature>
<evidence type="ECO:0000256" key="7">
    <source>
        <dbReference type="ARBA" id="ARBA00023080"/>
    </source>
</evidence>
<evidence type="ECO:0000256" key="11">
    <source>
        <dbReference type="RuleBase" id="RU003781"/>
    </source>
</evidence>
<comment type="similarity">
    <text evidence="1 10 11">Belongs to the HAM1 NTPase family.</text>
</comment>
<dbReference type="Proteomes" id="UP000325286">
    <property type="component" value="Chromosome"/>
</dbReference>
<dbReference type="Gene3D" id="3.90.950.10">
    <property type="match status" value="1"/>
</dbReference>
<dbReference type="GO" id="GO:0017111">
    <property type="term" value="F:ribonucleoside triphosphate phosphatase activity"/>
    <property type="evidence" value="ECO:0007669"/>
    <property type="project" value="InterPro"/>
</dbReference>
<evidence type="ECO:0000313" key="12">
    <source>
        <dbReference type="EMBL" id="QEG41756.1"/>
    </source>
</evidence>
<dbReference type="GO" id="GO:0009146">
    <property type="term" value="P:purine nucleoside triphosphate catabolic process"/>
    <property type="evidence" value="ECO:0007669"/>
    <property type="project" value="UniProtKB-UniRule"/>
</dbReference>
<dbReference type="EMBL" id="CP042914">
    <property type="protein sequence ID" value="QEG41756.1"/>
    <property type="molecule type" value="Genomic_DNA"/>
</dbReference>
<dbReference type="SUPFAM" id="SSF52972">
    <property type="entry name" value="ITPase-like"/>
    <property type="match status" value="1"/>
</dbReference>
<comment type="function">
    <text evidence="10">Pyrophosphatase that catalyzes the hydrolysis of nucleoside triphosphates to their monophosphate derivatives, with a high preference for the non-canonical purine nucleotides XTP (xanthosine triphosphate), dITP (deoxyinosine triphosphate) and ITP. Seems to function as a house-cleaning enzyme that removes non-canonical purine nucleotides from the nucleotide pool, thus preventing their incorporation into DNA/RNA and avoiding chromosomal lesions.</text>
</comment>
<dbReference type="GO" id="GO:0036222">
    <property type="term" value="F:XTP diphosphatase activity"/>
    <property type="evidence" value="ECO:0007669"/>
    <property type="project" value="UniProtKB-UniRule"/>
</dbReference>
<protein>
    <recommendedName>
        <fullName evidence="10">dITP/XTP pyrophosphatase</fullName>
        <ecNumber evidence="10">3.6.1.66</ecNumber>
    </recommendedName>
    <alternativeName>
        <fullName evidence="10">Non-canonical purine NTP pyrophosphatase</fullName>
    </alternativeName>
    <alternativeName>
        <fullName evidence="10">Non-standard purine NTP pyrophosphatase</fullName>
    </alternativeName>
    <alternativeName>
        <fullName evidence="10">Nucleoside-triphosphate diphosphatase</fullName>
    </alternativeName>
    <alternativeName>
        <fullName evidence="10">Nucleoside-triphosphate pyrophosphatase</fullName>
        <shortName evidence="10">NTPase</shortName>
    </alternativeName>
</protein>
<dbReference type="CDD" id="cd00515">
    <property type="entry name" value="HAM1"/>
    <property type="match status" value="1"/>
</dbReference>
<comment type="catalytic activity">
    <reaction evidence="10">
        <text>ITP + H2O = IMP + diphosphate + H(+)</text>
        <dbReference type="Rhea" id="RHEA:29399"/>
        <dbReference type="ChEBI" id="CHEBI:15377"/>
        <dbReference type="ChEBI" id="CHEBI:15378"/>
        <dbReference type="ChEBI" id="CHEBI:33019"/>
        <dbReference type="ChEBI" id="CHEBI:58053"/>
        <dbReference type="ChEBI" id="CHEBI:61402"/>
        <dbReference type="EC" id="3.6.1.66"/>
    </reaction>
</comment>
<evidence type="ECO:0000256" key="10">
    <source>
        <dbReference type="HAMAP-Rule" id="MF_01405"/>
    </source>
</evidence>
<reference evidence="12 13" key="1">
    <citation type="submission" date="2019-08" db="EMBL/GenBank/DDBJ databases">
        <title>Deep-cultivation of Planctomycetes and their phenomic and genomic characterization uncovers novel biology.</title>
        <authorList>
            <person name="Wiegand S."/>
            <person name="Jogler M."/>
            <person name="Boedeker C."/>
            <person name="Pinto D."/>
            <person name="Vollmers J."/>
            <person name="Rivas-Marin E."/>
            <person name="Kohn T."/>
            <person name="Peeters S.H."/>
            <person name="Heuer A."/>
            <person name="Rast P."/>
            <person name="Oberbeckmann S."/>
            <person name="Bunk B."/>
            <person name="Jeske O."/>
            <person name="Meyerdierks A."/>
            <person name="Storesund J.E."/>
            <person name="Kallscheuer N."/>
            <person name="Luecker S."/>
            <person name="Lage O.M."/>
            <person name="Pohl T."/>
            <person name="Merkel B.J."/>
            <person name="Hornburger P."/>
            <person name="Mueller R.-W."/>
            <person name="Bruemmer F."/>
            <person name="Labrenz M."/>
            <person name="Spormann A.M."/>
            <person name="Op den Camp H."/>
            <person name="Overmann J."/>
            <person name="Amann R."/>
            <person name="Jetten M.S.M."/>
            <person name="Mascher T."/>
            <person name="Medema M.H."/>
            <person name="Devos D.P."/>
            <person name="Kaster A.-K."/>
            <person name="Ovreas L."/>
            <person name="Rohde M."/>
            <person name="Galperin M.Y."/>
            <person name="Jogler C."/>
        </authorList>
    </citation>
    <scope>NUCLEOTIDE SEQUENCE [LARGE SCALE GENOMIC DNA]</scope>
    <source>
        <strain evidence="12 13">UC8</strain>
    </source>
</reference>
<dbReference type="GO" id="GO:0035870">
    <property type="term" value="F:dITP diphosphatase activity"/>
    <property type="evidence" value="ECO:0007669"/>
    <property type="project" value="UniProtKB-UniRule"/>
</dbReference>
<dbReference type="GO" id="GO:0000166">
    <property type="term" value="F:nucleotide binding"/>
    <property type="evidence" value="ECO:0007669"/>
    <property type="project" value="UniProtKB-KW"/>
</dbReference>
<evidence type="ECO:0000256" key="2">
    <source>
        <dbReference type="ARBA" id="ARBA00011738"/>
    </source>
</evidence>
<organism evidence="12 13">
    <name type="scientific">Roseimaritima ulvae</name>
    <dbReference type="NCBI Taxonomy" id="980254"/>
    <lineage>
        <taxon>Bacteria</taxon>
        <taxon>Pseudomonadati</taxon>
        <taxon>Planctomycetota</taxon>
        <taxon>Planctomycetia</taxon>
        <taxon>Pirellulales</taxon>
        <taxon>Pirellulaceae</taxon>
        <taxon>Roseimaritima</taxon>
    </lineage>
</organism>
<evidence type="ECO:0000256" key="4">
    <source>
        <dbReference type="ARBA" id="ARBA00022741"/>
    </source>
</evidence>
<comment type="subunit">
    <text evidence="2 10">Homodimer.</text>
</comment>
<dbReference type="KEGG" id="rul:UC8_37820"/>
<dbReference type="PANTHER" id="PTHR11067:SF9">
    <property type="entry name" value="INOSINE TRIPHOSPHATE PYROPHOSPHATASE"/>
    <property type="match status" value="1"/>
</dbReference>
<dbReference type="RefSeq" id="WP_068135480.1">
    <property type="nucleotide sequence ID" value="NZ_CP042914.1"/>
</dbReference>
<dbReference type="NCBIfam" id="TIGR00042">
    <property type="entry name" value="RdgB/HAM1 family non-canonical purine NTP pyrophosphatase"/>
    <property type="match status" value="1"/>
</dbReference>
<feature type="binding site" evidence="10">
    <location>
        <begin position="182"/>
        <end position="183"/>
    </location>
    <ligand>
        <name>substrate</name>
    </ligand>
</feature>
<comment type="cofactor">
    <cofactor evidence="10">
        <name>Mg(2+)</name>
        <dbReference type="ChEBI" id="CHEBI:18420"/>
    </cofactor>
    <text evidence="10">Binds 1 Mg(2+) ion per subunit.</text>
</comment>
<dbReference type="Pfam" id="PF01725">
    <property type="entry name" value="Ham1p_like"/>
    <property type="match status" value="1"/>
</dbReference>
<keyword evidence="5 10" id="KW-0378">Hydrolase</keyword>
<feature type="binding site" evidence="10">
    <location>
        <begin position="8"/>
        <end position="13"/>
    </location>
    <ligand>
        <name>substrate</name>
    </ligand>
</feature>
<comment type="catalytic activity">
    <reaction evidence="8 10">
        <text>dITP + H2O = dIMP + diphosphate + H(+)</text>
        <dbReference type="Rhea" id="RHEA:28342"/>
        <dbReference type="ChEBI" id="CHEBI:15377"/>
        <dbReference type="ChEBI" id="CHEBI:15378"/>
        <dbReference type="ChEBI" id="CHEBI:33019"/>
        <dbReference type="ChEBI" id="CHEBI:61194"/>
        <dbReference type="ChEBI" id="CHEBI:61382"/>
        <dbReference type="EC" id="3.6.1.66"/>
    </reaction>
</comment>